<dbReference type="PhylomeDB" id="A0A167UST8"/>
<dbReference type="InterPro" id="IPR036291">
    <property type="entry name" value="NAD(P)-bd_dom_sf"/>
</dbReference>
<organism evidence="4">
    <name type="scientific">Penicillium chrysogenum</name>
    <name type="common">Penicillium notatum</name>
    <dbReference type="NCBI Taxonomy" id="5076"/>
    <lineage>
        <taxon>Eukaryota</taxon>
        <taxon>Fungi</taxon>
        <taxon>Dikarya</taxon>
        <taxon>Ascomycota</taxon>
        <taxon>Pezizomycotina</taxon>
        <taxon>Eurotiomycetes</taxon>
        <taxon>Eurotiomycetidae</taxon>
        <taxon>Eurotiales</taxon>
        <taxon>Aspergillaceae</taxon>
        <taxon>Penicillium</taxon>
        <taxon>Penicillium chrysogenum species complex</taxon>
    </lineage>
</organism>
<evidence type="ECO:0000313" key="4">
    <source>
        <dbReference type="EMBL" id="KZN89601.1"/>
    </source>
</evidence>
<accession>A0A167UST8</accession>
<dbReference type="InterPro" id="IPR050425">
    <property type="entry name" value="NAD(P)_dehydrat-like"/>
</dbReference>
<dbReference type="AlphaFoldDB" id="A0A167UST8"/>
<dbReference type="Pfam" id="PF01370">
    <property type="entry name" value="Epimerase"/>
    <property type="match status" value="1"/>
</dbReference>
<dbReference type="Gene3D" id="3.40.50.720">
    <property type="entry name" value="NAD(P)-binding Rossmann-like Domain"/>
    <property type="match status" value="1"/>
</dbReference>
<reference evidence="4" key="1">
    <citation type="journal article" date="2014" name="Genome Announc.">
        <title>Complete sequencing and chromosome-scale genome assembly of the industrial progenitor strain P2niaD18 from the penicillin producer Penicillium chrysogenum.</title>
        <authorList>
            <person name="Specht T."/>
            <person name="Dahlmann T.A."/>
            <person name="Zadra I."/>
            <person name="Kurnsteiner H."/>
            <person name="Kuck U."/>
        </authorList>
    </citation>
    <scope>NUCLEOTIDE SEQUENCE [LARGE SCALE GENOMIC DNA]</scope>
    <source>
        <strain evidence="4">P2niaD18</strain>
    </source>
</reference>
<comment type="similarity">
    <text evidence="2">Belongs to the NAD(P)-dependent epimerase/dehydratase family. Dihydroflavonol-4-reductase subfamily.</text>
</comment>
<gene>
    <name evidence="4" type="ORF">EN45_082130</name>
</gene>
<dbReference type="EMBL" id="CM002799">
    <property type="protein sequence ID" value="KZN89601.1"/>
    <property type="molecule type" value="Genomic_DNA"/>
</dbReference>
<proteinExistence type="inferred from homology"/>
<dbReference type="SUPFAM" id="SSF51735">
    <property type="entry name" value="NAD(P)-binding Rossmann-fold domains"/>
    <property type="match status" value="1"/>
</dbReference>
<dbReference type="PANTHER" id="PTHR10366">
    <property type="entry name" value="NAD DEPENDENT EPIMERASE/DEHYDRATASE"/>
    <property type="match status" value="1"/>
</dbReference>
<dbReference type="CDD" id="cd05227">
    <property type="entry name" value="AR_SDR_e"/>
    <property type="match status" value="1"/>
</dbReference>
<dbReference type="InterPro" id="IPR001509">
    <property type="entry name" value="Epimerase_deHydtase"/>
</dbReference>
<keyword evidence="1" id="KW-0560">Oxidoreductase</keyword>
<evidence type="ECO:0000256" key="2">
    <source>
        <dbReference type="ARBA" id="ARBA00023445"/>
    </source>
</evidence>
<feature type="domain" description="NAD-dependent epimerase/dehydratase" evidence="3">
    <location>
        <begin position="18"/>
        <end position="265"/>
    </location>
</feature>
<evidence type="ECO:0000259" key="3">
    <source>
        <dbReference type="Pfam" id="PF01370"/>
    </source>
</evidence>
<protein>
    <submittedName>
        <fullName evidence="4">Putative NADPH-dependent methylglyoxal reductase</fullName>
    </submittedName>
</protein>
<evidence type="ECO:0000256" key="1">
    <source>
        <dbReference type="ARBA" id="ARBA00023002"/>
    </source>
</evidence>
<dbReference type="GO" id="GO:0016616">
    <property type="term" value="F:oxidoreductase activity, acting on the CH-OH group of donors, NAD or NADP as acceptor"/>
    <property type="evidence" value="ECO:0007669"/>
    <property type="project" value="TreeGrafter"/>
</dbReference>
<sequence length="347" mass="38009">MTVPKSSSKDTPNSPETVLVTGGSGFLASHVVRELLQQGYSVRVTVRSGAMVKKVLQAHAPDSQRLSYVLVPDMTVPGAYDTAVQGVTGVFHISSPYTFTTTDNVNDLLIPAISGTRGILQSIKRNGPDVKRVVLTSSGAAMINPIRGFDRDHLYTEDDWAKTTWDEVVTGSGVVGYFASKQFAERTAWDFIEKEQPSFDLVAICPPMIFGPIIIPTSDISANPSLASVYELMDAKLESPGETLIPLCVDVRDAAKAHVRAYETAIASNQRYLTVSSTYSRQQFVDIIRERFPSLVGRLPARRTEESEVAGGDNRKSIRDIGFAPRDLEETVVDTVNRFLEIENIGH</sequence>
<dbReference type="PANTHER" id="PTHR10366:SF564">
    <property type="entry name" value="STEROL-4-ALPHA-CARBOXYLATE 3-DEHYDROGENASE, DECARBOXYLATING"/>
    <property type="match status" value="1"/>
</dbReference>
<name>A0A167UST8_PENCH</name>
<dbReference type="Proteomes" id="UP000076449">
    <property type="component" value="Chromosome II"/>
</dbReference>